<dbReference type="InterPro" id="IPR039261">
    <property type="entry name" value="FNR_nucleotide-bd"/>
</dbReference>
<name>A0A9P4QIH1_9PEZI</name>
<evidence type="ECO:0000259" key="6">
    <source>
        <dbReference type="PROSITE" id="PS51384"/>
    </source>
</evidence>
<dbReference type="InterPro" id="IPR013121">
    <property type="entry name" value="Fe_red_NAD-bd_6"/>
</dbReference>
<gene>
    <name evidence="7" type="ORF">K431DRAFT_280399</name>
</gene>
<dbReference type="Proteomes" id="UP000799441">
    <property type="component" value="Unassembled WGS sequence"/>
</dbReference>
<dbReference type="PANTHER" id="PTHR32361:SF12">
    <property type="entry name" value="PUTATIVE (AFU_ORTHOLOGUE AFUA_1G14340)-RELATED"/>
    <property type="match status" value="1"/>
</dbReference>
<evidence type="ECO:0000313" key="8">
    <source>
        <dbReference type="Proteomes" id="UP000799441"/>
    </source>
</evidence>
<evidence type="ECO:0000256" key="4">
    <source>
        <dbReference type="ARBA" id="ARBA00023002"/>
    </source>
</evidence>
<evidence type="ECO:0000256" key="2">
    <source>
        <dbReference type="ARBA" id="ARBA00022448"/>
    </source>
</evidence>
<keyword evidence="8" id="KW-1185">Reference proteome</keyword>
<keyword evidence="5" id="KW-0812">Transmembrane</keyword>
<feature type="transmembrane region" description="Helical" evidence="5">
    <location>
        <begin position="21"/>
        <end position="37"/>
    </location>
</feature>
<dbReference type="SFLD" id="SFLDG01168">
    <property type="entry name" value="Ferric_reductase_subgroup_(FRE"/>
    <property type="match status" value="1"/>
</dbReference>
<proteinExistence type="inferred from homology"/>
<dbReference type="AlphaFoldDB" id="A0A9P4QIH1"/>
<dbReference type="Pfam" id="PF08030">
    <property type="entry name" value="NAD_binding_6"/>
    <property type="match status" value="1"/>
</dbReference>
<feature type="domain" description="FAD-binding FR-type" evidence="6">
    <location>
        <begin position="69"/>
        <end position="234"/>
    </location>
</feature>
<dbReference type="OrthoDB" id="4494341at2759"/>
<comment type="similarity">
    <text evidence="1">Belongs to the ferric reductase (FRE) family.</text>
</comment>
<dbReference type="InterPro" id="IPR051410">
    <property type="entry name" value="Ferric/Cupric_Reductase"/>
</dbReference>
<dbReference type="GO" id="GO:0006879">
    <property type="term" value="P:intracellular iron ion homeostasis"/>
    <property type="evidence" value="ECO:0007669"/>
    <property type="project" value="TreeGrafter"/>
</dbReference>
<dbReference type="PANTHER" id="PTHR32361">
    <property type="entry name" value="FERRIC/CUPRIC REDUCTASE TRANSMEMBRANE COMPONENT"/>
    <property type="match status" value="1"/>
</dbReference>
<protein>
    <recommendedName>
        <fullName evidence="6">FAD-binding FR-type domain-containing protein</fullName>
    </recommendedName>
</protein>
<dbReference type="SUPFAM" id="SSF52343">
    <property type="entry name" value="Ferredoxin reductase-like, C-terminal NADP-linked domain"/>
    <property type="match status" value="1"/>
</dbReference>
<dbReference type="SFLD" id="SFLDS00052">
    <property type="entry name" value="Ferric_Reductase_Domain"/>
    <property type="match status" value="1"/>
</dbReference>
<dbReference type="EMBL" id="MU003765">
    <property type="protein sequence ID" value="KAF2726370.1"/>
    <property type="molecule type" value="Genomic_DNA"/>
</dbReference>
<feature type="transmembrane region" description="Helical" evidence="5">
    <location>
        <begin position="43"/>
        <end position="61"/>
    </location>
</feature>
<accession>A0A9P4QIH1</accession>
<dbReference type="PROSITE" id="PS51384">
    <property type="entry name" value="FAD_FR"/>
    <property type="match status" value="1"/>
</dbReference>
<dbReference type="Pfam" id="PF08022">
    <property type="entry name" value="FAD_binding_8"/>
    <property type="match status" value="1"/>
</dbReference>
<reference evidence="7" key="1">
    <citation type="journal article" date="2020" name="Stud. Mycol.">
        <title>101 Dothideomycetes genomes: a test case for predicting lifestyles and emergence of pathogens.</title>
        <authorList>
            <person name="Haridas S."/>
            <person name="Albert R."/>
            <person name="Binder M."/>
            <person name="Bloem J."/>
            <person name="Labutti K."/>
            <person name="Salamov A."/>
            <person name="Andreopoulos B."/>
            <person name="Baker S."/>
            <person name="Barry K."/>
            <person name="Bills G."/>
            <person name="Bluhm B."/>
            <person name="Cannon C."/>
            <person name="Castanera R."/>
            <person name="Culley D."/>
            <person name="Daum C."/>
            <person name="Ezra D."/>
            <person name="Gonzalez J."/>
            <person name="Henrissat B."/>
            <person name="Kuo A."/>
            <person name="Liang C."/>
            <person name="Lipzen A."/>
            <person name="Lutzoni F."/>
            <person name="Magnuson J."/>
            <person name="Mondo S."/>
            <person name="Nolan M."/>
            <person name="Ohm R."/>
            <person name="Pangilinan J."/>
            <person name="Park H.-J."/>
            <person name="Ramirez L."/>
            <person name="Alfaro M."/>
            <person name="Sun H."/>
            <person name="Tritt A."/>
            <person name="Yoshinaga Y."/>
            <person name="Zwiers L.-H."/>
            <person name="Turgeon B."/>
            <person name="Goodwin S."/>
            <person name="Spatafora J."/>
            <person name="Crous P."/>
            <person name="Grigoriev I."/>
        </authorList>
    </citation>
    <scope>NUCLEOTIDE SEQUENCE</scope>
    <source>
        <strain evidence="7">CBS 116435</strain>
    </source>
</reference>
<dbReference type="GO" id="GO:0015677">
    <property type="term" value="P:copper ion import"/>
    <property type="evidence" value="ECO:0007669"/>
    <property type="project" value="TreeGrafter"/>
</dbReference>
<organism evidence="7 8">
    <name type="scientific">Polychaeton citri CBS 116435</name>
    <dbReference type="NCBI Taxonomy" id="1314669"/>
    <lineage>
        <taxon>Eukaryota</taxon>
        <taxon>Fungi</taxon>
        <taxon>Dikarya</taxon>
        <taxon>Ascomycota</taxon>
        <taxon>Pezizomycotina</taxon>
        <taxon>Dothideomycetes</taxon>
        <taxon>Dothideomycetidae</taxon>
        <taxon>Capnodiales</taxon>
        <taxon>Capnodiaceae</taxon>
        <taxon>Polychaeton</taxon>
    </lineage>
</organism>
<keyword evidence="5" id="KW-1133">Transmembrane helix</keyword>
<evidence type="ECO:0000256" key="1">
    <source>
        <dbReference type="ARBA" id="ARBA00006278"/>
    </source>
</evidence>
<evidence type="ECO:0000256" key="5">
    <source>
        <dbReference type="SAM" id="Phobius"/>
    </source>
</evidence>
<keyword evidence="5" id="KW-0472">Membrane</keyword>
<evidence type="ECO:0000256" key="3">
    <source>
        <dbReference type="ARBA" id="ARBA00022982"/>
    </source>
</evidence>
<dbReference type="GO" id="GO:0000293">
    <property type="term" value="F:ferric-chelate reductase activity"/>
    <property type="evidence" value="ECO:0007669"/>
    <property type="project" value="TreeGrafter"/>
</dbReference>
<dbReference type="InterPro" id="IPR017927">
    <property type="entry name" value="FAD-bd_FR_type"/>
</dbReference>
<evidence type="ECO:0000313" key="7">
    <source>
        <dbReference type="EMBL" id="KAF2726370.1"/>
    </source>
</evidence>
<keyword evidence="4" id="KW-0560">Oxidoreductase</keyword>
<keyword evidence="3" id="KW-0249">Electron transport</keyword>
<dbReference type="GO" id="GO:0006826">
    <property type="term" value="P:iron ion transport"/>
    <property type="evidence" value="ECO:0007669"/>
    <property type="project" value="TreeGrafter"/>
</dbReference>
<comment type="caution">
    <text evidence="7">The sequence shown here is derived from an EMBL/GenBank/DDBJ whole genome shotgun (WGS) entry which is preliminary data.</text>
</comment>
<sequence length="387" mass="43423">MTAVGPMRHAFYETFLNVHRLLVLLGMIGVYVHLARANLPQMPYLYVCIALWCFEYVMRLYRLVYHNLSRRHGATRVTIEALPSDACRVTFELARPWTFKPGCHVHAYIPTFAWWSSHPFSIAWMQTATRGEPVEFGQRLQGFTKENSDVVISTSSSYSRANNTVAGRASRHVSRPSVTPASLPRSEQVTRVSLVCRTRTGMTKRLYEEACKSPSGIINTWGAIEGPYGGSESLASFGTVVLFAGGVGVTHCVSYIQHLLEGYQEGTSSTRRILFVWSVPTPEALEWIRPWMDQILAMPARREVLRIQLYITKPRSHKDHISTSGTLEMHPGRCNPTTVLEKEMKDRIGAMGVTVCGPGAFADSVRQAVRTVVDRGSIDFVEEAFTY</sequence>
<keyword evidence="2" id="KW-0813">Transport</keyword>
<dbReference type="Gene3D" id="3.40.50.80">
    <property type="entry name" value="Nucleotide-binding domain of ferredoxin-NADP reductase (FNR) module"/>
    <property type="match status" value="1"/>
</dbReference>
<dbReference type="GO" id="GO:0005886">
    <property type="term" value="C:plasma membrane"/>
    <property type="evidence" value="ECO:0007669"/>
    <property type="project" value="TreeGrafter"/>
</dbReference>
<dbReference type="CDD" id="cd06186">
    <property type="entry name" value="NOX_Duox_like_FAD_NADP"/>
    <property type="match status" value="1"/>
</dbReference>
<dbReference type="InterPro" id="IPR013112">
    <property type="entry name" value="FAD-bd_8"/>
</dbReference>